<feature type="domain" description="PD-(D/E)XK endonuclease-like" evidence="2">
    <location>
        <begin position="120"/>
        <end position="262"/>
    </location>
</feature>
<dbReference type="InterPro" id="IPR011335">
    <property type="entry name" value="Restrct_endonuc-II-like"/>
</dbReference>
<dbReference type="EMBL" id="AB366653">
    <property type="protein sequence ID" value="BAG41617.1"/>
    <property type="molecule type" value="Genomic_DNA"/>
</dbReference>
<evidence type="ECO:0000256" key="1">
    <source>
        <dbReference type="SAM" id="MobiDB-lite"/>
    </source>
</evidence>
<dbReference type="Gene3D" id="3.90.320.10">
    <property type="match status" value="1"/>
</dbReference>
<dbReference type="SUPFAM" id="SSF52980">
    <property type="entry name" value="Restriction endonuclease-like"/>
    <property type="match status" value="1"/>
</dbReference>
<evidence type="ECO:0000313" key="4">
    <source>
        <dbReference type="Proteomes" id="UP000001034"/>
    </source>
</evidence>
<dbReference type="InterPro" id="IPR038726">
    <property type="entry name" value="PDDEXK_AddAB-type"/>
</dbReference>
<evidence type="ECO:0000313" key="3">
    <source>
        <dbReference type="EMBL" id="BAG41617.1"/>
    </source>
</evidence>
<feature type="region of interest" description="Disordered" evidence="1">
    <location>
        <begin position="286"/>
        <end position="309"/>
    </location>
</feature>
<keyword evidence="4" id="KW-1185">Reference proteome</keyword>
<dbReference type="Proteomes" id="UP000001034">
    <property type="component" value="Segment"/>
</dbReference>
<proteinExistence type="predicted"/>
<dbReference type="KEGG" id="vg:6369988"/>
<reference evidence="3 4" key="1">
    <citation type="journal article" date="2010" name="Virology">
        <title>A jumbo phage infecting the phytopathogen Ralstonia solanacearum defines a new lineage of the Myoviridae family.</title>
        <authorList>
            <person name="Yamada T."/>
            <person name="Satoh S."/>
            <person name="Ishikawa H."/>
            <person name="Fujiwara A."/>
            <person name="Kawasaki T."/>
            <person name="Fujie M."/>
            <person name="Ogata H."/>
        </authorList>
    </citation>
    <scope>NUCLEOTIDE SEQUENCE [LARGE SCALE GENOMIC DNA]</scope>
</reference>
<dbReference type="InterPro" id="IPR011604">
    <property type="entry name" value="PDDEXK-like_dom_sf"/>
</dbReference>
<dbReference type="GeneID" id="6369988"/>
<sequence>MIEIRPLSNHTLASDFVGVFKRLIKNQTFLTKTSPSRVLYLRPSQMPFCPTSFFINHASRGLYGLEDFGSAFYTRVGTVVHEVLQNFLSRSGQLLADYHCTHCKKWHRMSYVHECCDHPTQYHEVEIDYKGIHGHIDAIYKDKEGRLWIVDFKTTSVKGAPGKKKDPGATYREQIETYAVLVELQYGLKIAGYADAFILRDNPVTTDPVLWVRPLTDETRKRVKQRLSRYKKMHRAALDAASKSEVLALMDWGRCKGEYCPVCSKMDDKQVRRELLSAYNLGKNKGHVPIRGHAQRAQDKLDAEAKRRK</sequence>
<dbReference type="Pfam" id="PF12705">
    <property type="entry name" value="PDDEXK_1"/>
    <property type="match status" value="1"/>
</dbReference>
<name>B2ZY41_9CAUD</name>
<dbReference type="OrthoDB" id="30529at10239"/>
<organism evidence="3 4">
    <name type="scientific">Ralstonia phage phiRSL1</name>
    <dbReference type="NCBI Taxonomy" id="1980924"/>
    <lineage>
        <taxon>Viruses</taxon>
        <taxon>Duplodnaviria</taxon>
        <taxon>Heunggongvirae</taxon>
        <taxon>Uroviricota</taxon>
        <taxon>Caudoviricetes</taxon>
        <taxon>Mieseafarmvirus</taxon>
        <taxon>Mieseafarmvirus RSL1</taxon>
    </lineage>
</organism>
<dbReference type="RefSeq" id="YP_001950047.1">
    <property type="nucleotide sequence ID" value="NC_010811.2"/>
</dbReference>
<evidence type="ECO:0000259" key="2">
    <source>
        <dbReference type="Pfam" id="PF12705"/>
    </source>
</evidence>
<feature type="compositionally biased region" description="Basic and acidic residues" evidence="1">
    <location>
        <begin position="296"/>
        <end position="309"/>
    </location>
</feature>
<accession>B2ZY41</accession>
<protein>
    <recommendedName>
        <fullName evidence="2">PD-(D/E)XK endonuclease-like domain-containing protein</fullName>
    </recommendedName>
</protein>